<dbReference type="SUPFAM" id="SSF82153">
    <property type="entry name" value="FAS1 domain"/>
    <property type="match status" value="1"/>
</dbReference>
<dbReference type="EMBL" id="CP016076">
    <property type="protein sequence ID" value="APU12549.1"/>
    <property type="molecule type" value="Genomic_DNA"/>
</dbReference>
<evidence type="ECO:0000256" key="1">
    <source>
        <dbReference type="SAM" id="MobiDB-lite"/>
    </source>
</evidence>
<dbReference type="PROSITE" id="PS50213">
    <property type="entry name" value="FAS1"/>
    <property type="match status" value="1"/>
</dbReference>
<feature type="region of interest" description="Disordered" evidence="1">
    <location>
        <begin position="27"/>
        <end position="100"/>
    </location>
</feature>
<dbReference type="GO" id="GO:0007155">
    <property type="term" value="P:cell adhesion"/>
    <property type="evidence" value="ECO:0007669"/>
    <property type="project" value="TreeGrafter"/>
</dbReference>
<dbReference type="KEGG" id="acad:UA74_02310"/>
<name>A0AAC9L8Z4_9PSEU</name>
<feature type="signal peptide" evidence="2">
    <location>
        <begin position="1"/>
        <end position="22"/>
    </location>
</feature>
<evidence type="ECO:0000259" key="3">
    <source>
        <dbReference type="PROSITE" id="PS50213"/>
    </source>
</evidence>
<evidence type="ECO:0000313" key="4">
    <source>
        <dbReference type="EMBL" id="APU12549.1"/>
    </source>
</evidence>
<dbReference type="AlphaFoldDB" id="A0AAC9L8Z4"/>
<dbReference type="PROSITE" id="PS51257">
    <property type="entry name" value="PROKAR_LIPOPROTEIN"/>
    <property type="match status" value="1"/>
</dbReference>
<dbReference type="Gene3D" id="2.30.180.10">
    <property type="entry name" value="FAS1 domain"/>
    <property type="match status" value="1"/>
</dbReference>
<dbReference type="InterPro" id="IPR036378">
    <property type="entry name" value="FAS1_dom_sf"/>
</dbReference>
<feature type="compositionally biased region" description="Acidic residues" evidence="1">
    <location>
        <begin position="43"/>
        <end position="56"/>
    </location>
</feature>
<gene>
    <name evidence="4" type="ORF">UA74_02310</name>
</gene>
<feature type="domain" description="FAS1" evidence="3">
    <location>
        <begin position="94"/>
        <end position="225"/>
    </location>
</feature>
<evidence type="ECO:0000313" key="5">
    <source>
        <dbReference type="Proteomes" id="UP000185511"/>
    </source>
</evidence>
<keyword evidence="2" id="KW-0732">Signal</keyword>
<protein>
    <submittedName>
        <fullName evidence="4">Secreted/surface protein with fasciclin-like repeats</fullName>
    </submittedName>
</protein>
<dbReference type="FunFam" id="2.30.180.10:FF:000032">
    <property type="entry name" value="Fasciclin domain-containing protein, putative"/>
    <property type="match status" value="1"/>
</dbReference>
<dbReference type="SMART" id="SM00554">
    <property type="entry name" value="FAS1"/>
    <property type="match status" value="1"/>
</dbReference>
<dbReference type="RefSeq" id="WP_075738449.1">
    <property type="nucleotide sequence ID" value="NZ_CP016076.1"/>
</dbReference>
<dbReference type="GO" id="GO:0005615">
    <property type="term" value="C:extracellular space"/>
    <property type="evidence" value="ECO:0007669"/>
    <property type="project" value="TreeGrafter"/>
</dbReference>
<reference evidence="5" key="1">
    <citation type="submission" date="2016-06" db="EMBL/GenBank/DDBJ databases">
        <title>Complete genome sequence of Actinoalloteichus fjordicus DSM 46855 (=ADI127-17), type strain of the new species Actinoalloteichus fjordicus.</title>
        <authorList>
            <person name="Ruckert C."/>
            <person name="Nouioui I."/>
            <person name="Willmese J."/>
            <person name="van Wezel G."/>
            <person name="Klenk H.-P."/>
            <person name="Kalinowski J."/>
            <person name="Zotchev S.B."/>
        </authorList>
    </citation>
    <scope>NUCLEOTIDE SEQUENCE [LARGE SCALE GENOMIC DNA]</scope>
    <source>
        <strain evidence="5">ADI127-7</strain>
    </source>
</reference>
<dbReference type="Pfam" id="PF02469">
    <property type="entry name" value="Fasciclin"/>
    <property type="match status" value="1"/>
</dbReference>
<feature type="compositionally biased region" description="Low complexity" evidence="1">
    <location>
        <begin position="27"/>
        <end position="42"/>
    </location>
</feature>
<dbReference type="GO" id="GO:0030198">
    <property type="term" value="P:extracellular matrix organization"/>
    <property type="evidence" value="ECO:0007669"/>
    <property type="project" value="TreeGrafter"/>
</dbReference>
<evidence type="ECO:0000256" key="2">
    <source>
        <dbReference type="SAM" id="SignalP"/>
    </source>
</evidence>
<accession>A0AAC9L8Z4</accession>
<organism evidence="4 5">
    <name type="scientific">Actinoalloteichus fjordicus</name>
    <dbReference type="NCBI Taxonomy" id="1612552"/>
    <lineage>
        <taxon>Bacteria</taxon>
        <taxon>Bacillati</taxon>
        <taxon>Actinomycetota</taxon>
        <taxon>Actinomycetes</taxon>
        <taxon>Pseudonocardiales</taxon>
        <taxon>Pseudonocardiaceae</taxon>
        <taxon>Actinoalloteichus</taxon>
    </lineage>
</organism>
<dbReference type="Proteomes" id="UP000185511">
    <property type="component" value="Chromosome"/>
</dbReference>
<dbReference type="InterPro" id="IPR000782">
    <property type="entry name" value="FAS1_domain"/>
</dbReference>
<dbReference type="PANTHER" id="PTHR10900">
    <property type="entry name" value="PERIOSTIN-RELATED"/>
    <property type="match status" value="1"/>
</dbReference>
<feature type="chain" id="PRO_5042171656" evidence="2">
    <location>
        <begin position="23"/>
        <end position="229"/>
    </location>
</feature>
<dbReference type="InterPro" id="IPR050904">
    <property type="entry name" value="Adhesion/Biosynth-related"/>
</dbReference>
<dbReference type="PANTHER" id="PTHR10900:SF77">
    <property type="entry name" value="FI19380P1"/>
    <property type="match status" value="1"/>
</dbReference>
<keyword evidence="5" id="KW-1185">Reference proteome</keyword>
<dbReference type="GO" id="GO:0050839">
    <property type="term" value="F:cell adhesion molecule binding"/>
    <property type="evidence" value="ECO:0007669"/>
    <property type="project" value="TreeGrafter"/>
</dbReference>
<dbReference type="GO" id="GO:0031012">
    <property type="term" value="C:extracellular matrix"/>
    <property type="evidence" value="ECO:0007669"/>
    <property type="project" value="TreeGrafter"/>
</dbReference>
<sequence>MRKTRQNVIVGVLAALALTVTACSSGEDGADDSGMAGAATAEETTEQTDSSDDMGSDMEPAAGAGVTTPEDTFGPACADLPQGDEPGSLDSMGPQPVADAASTNPVLTQLVAAVGAVPGLADNLNGADALTVFAPADSAFDALGEDAFNELAADPDALSEILSYHVVGERLDAEGVAEAGTLPTLQGGELTIEGEGESMTVNGAAIACGNIPTANATVFVIDTVLTPQS</sequence>
<proteinExistence type="predicted"/>